<dbReference type="PANTHER" id="PTHR24305:SF96">
    <property type="entry name" value="CYTOCHROME P450 MONOOXYGENASE STCB-RELATED"/>
    <property type="match status" value="1"/>
</dbReference>
<dbReference type="GO" id="GO:0004497">
    <property type="term" value="F:monooxygenase activity"/>
    <property type="evidence" value="ECO:0007669"/>
    <property type="project" value="UniProtKB-KW"/>
</dbReference>
<evidence type="ECO:0000256" key="2">
    <source>
        <dbReference type="ARBA" id="ARBA00010617"/>
    </source>
</evidence>
<keyword evidence="3 7" id="KW-0349">Heme</keyword>
<comment type="caution">
    <text evidence="10">The sequence shown here is derived from an EMBL/GenBank/DDBJ whole genome shotgun (WGS) entry which is preliminary data.</text>
</comment>
<keyword evidence="9" id="KW-1133">Transmembrane helix</keyword>
<dbReference type="FunFam" id="1.10.630.10:FF:000093">
    <property type="entry name" value="Cytochrome P450 monooxygenase"/>
    <property type="match status" value="1"/>
</dbReference>
<keyword evidence="4 7" id="KW-0479">Metal-binding</keyword>
<evidence type="ECO:0000256" key="8">
    <source>
        <dbReference type="RuleBase" id="RU000461"/>
    </source>
</evidence>
<dbReference type="Pfam" id="PF00067">
    <property type="entry name" value="p450"/>
    <property type="match status" value="1"/>
</dbReference>
<dbReference type="OrthoDB" id="1470350at2759"/>
<dbReference type="Gene3D" id="1.10.630.10">
    <property type="entry name" value="Cytochrome P450"/>
    <property type="match status" value="1"/>
</dbReference>
<dbReference type="PROSITE" id="PS00086">
    <property type="entry name" value="CYTOCHROME_P450"/>
    <property type="match status" value="1"/>
</dbReference>
<reference evidence="10" key="1">
    <citation type="journal article" date="2021" name="Nat. Commun.">
        <title>Genetic determinants of endophytism in the Arabidopsis root mycobiome.</title>
        <authorList>
            <person name="Mesny F."/>
            <person name="Miyauchi S."/>
            <person name="Thiergart T."/>
            <person name="Pickel B."/>
            <person name="Atanasova L."/>
            <person name="Karlsson M."/>
            <person name="Huettel B."/>
            <person name="Barry K.W."/>
            <person name="Haridas S."/>
            <person name="Chen C."/>
            <person name="Bauer D."/>
            <person name="Andreopoulos W."/>
            <person name="Pangilinan J."/>
            <person name="LaButti K."/>
            <person name="Riley R."/>
            <person name="Lipzen A."/>
            <person name="Clum A."/>
            <person name="Drula E."/>
            <person name="Henrissat B."/>
            <person name="Kohler A."/>
            <person name="Grigoriev I.V."/>
            <person name="Martin F.M."/>
            <person name="Hacquard S."/>
        </authorList>
    </citation>
    <scope>NUCLEOTIDE SEQUENCE</scope>
    <source>
        <strain evidence="10">MPI-CAGE-AT-0021</strain>
    </source>
</reference>
<organism evidence="10 11">
    <name type="scientific">Dactylonectria estremocensis</name>
    <dbReference type="NCBI Taxonomy" id="1079267"/>
    <lineage>
        <taxon>Eukaryota</taxon>
        <taxon>Fungi</taxon>
        <taxon>Dikarya</taxon>
        <taxon>Ascomycota</taxon>
        <taxon>Pezizomycotina</taxon>
        <taxon>Sordariomycetes</taxon>
        <taxon>Hypocreomycetidae</taxon>
        <taxon>Hypocreales</taxon>
        <taxon>Nectriaceae</taxon>
        <taxon>Dactylonectria</taxon>
    </lineage>
</organism>
<dbReference type="InterPro" id="IPR017972">
    <property type="entry name" value="Cyt_P450_CS"/>
</dbReference>
<dbReference type="PANTHER" id="PTHR24305">
    <property type="entry name" value="CYTOCHROME P450"/>
    <property type="match status" value="1"/>
</dbReference>
<keyword evidence="9" id="KW-0812">Transmembrane</keyword>
<keyword evidence="9" id="KW-0472">Membrane</keyword>
<evidence type="ECO:0000313" key="11">
    <source>
        <dbReference type="Proteomes" id="UP000717696"/>
    </source>
</evidence>
<evidence type="ECO:0000256" key="3">
    <source>
        <dbReference type="ARBA" id="ARBA00022617"/>
    </source>
</evidence>
<dbReference type="CDD" id="cd11059">
    <property type="entry name" value="CYP_fungal"/>
    <property type="match status" value="1"/>
</dbReference>
<evidence type="ECO:0000256" key="7">
    <source>
        <dbReference type="PIRSR" id="PIRSR602401-1"/>
    </source>
</evidence>
<dbReference type="Proteomes" id="UP000717696">
    <property type="component" value="Unassembled WGS sequence"/>
</dbReference>
<gene>
    <name evidence="10" type="ORF">B0J13DRAFT_589470</name>
</gene>
<dbReference type="InterPro" id="IPR002401">
    <property type="entry name" value="Cyt_P450_E_grp-I"/>
</dbReference>
<dbReference type="PRINTS" id="PR00385">
    <property type="entry name" value="P450"/>
</dbReference>
<protein>
    <submittedName>
        <fullName evidence="10">Cytochrome P450</fullName>
    </submittedName>
</protein>
<evidence type="ECO:0000256" key="1">
    <source>
        <dbReference type="ARBA" id="ARBA00001971"/>
    </source>
</evidence>
<evidence type="ECO:0000313" key="10">
    <source>
        <dbReference type="EMBL" id="KAH7122185.1"/>
    </source>
</evidence>
<proteinExistence type="inferred from homology"/>
<name>A0A9P9DMD7_9HYPO</name>
<dbReference type="GO" id="GO:0005506">
    <property type="term" value="F:iron ion binding"/>
    <property type="evidence" value="ECO:0007669"/>
    <property type="project" value="InterPro"/>
</dbReference>
<dbReference type="EMBL" id="JAGMUU010000026">
    <property type="protein sequence ID" value="KAH7122185.1"/>
    <property type="molecule type" value="Genomic_DNA"/>
</dbReference>
<dbReference type="AlphaFoldDB" id="A0A9P9DMD7"/>
<dbReference type="GO" id="GO:0020037">
    <property type="term" value="F:heme binding"/>
    <property type="evidence" value="ECO:0007669"/>
    <property type="project" value="InterPro"/>
</dbReference>
<dbReference type="InterPro" id="IPR036396">
    <property type="entry name" value="Cyt_P450_sf"/>
</dbReference>
<comment type="cofactor">
    <cofactor evidence="1 7">
        <name>heme</name>
        <dbReference type="ChEBI" id="CHEBI:30413"/>
    </cofactor>
</comment>
<comment type="similarity">
    <text evidence="2 8">Belongs to the cytochrome P450 family.</text>
</comment>
<evidence type="ECO:0000256" key="9">
    <source>
        <dbReference type="SAM" id="Phobius"/>
    </source>
</evidence>
<dbReference type="GO" id="GO:0016705">
    <property type="term" value="F:oxidoreductase activity, acting on paired donors, with incorporation or reduction of molecular oxygen"/>
    <property type="evidence" value="ECO:0007669"/>
    <property type="project" value="InterPro"/>
</dbReference>
<evidence type="ECO:0000256" key="4">
    <source>
        <dbReference type="ARBA" id="ARBA00022723"/>
    </source>
</evidence>
<dbReference type="SUPFAM" id="SSF48264">
    <property type="entry name" value="Cytochrome P450"/>
    <property type="match status" value="1"/>
</dbReference>
<keyword evidence="5 8" id="KW-0560">Oxidoreductase</keyword>
<evidence type="ECO:0000256" key="6">
    <source>
        <dbReference type="ARBA" id="ARBA00023004"/>
    </source>
</evidence>
<evidence type="ECO:0000256" key="5">
    <source>
        <dbReference type="ARBA" id="ARBA00023002"/>
    </source>
</evidence>
<dbReference type="InterPro" id="IPR050121">
    <property type="entry name" value="Cytochrome_P450_monoxygenase"/>
</dbReference>
<dbReference type="InterPro" id="IPR001128">
    <property type="entry name" value="Cyt_P450"/>
</dbReference>
<keyword evidence="8" id="KW-0503">Monooxygenase</keyword>
<dbReference type="PRINTS" id="PR00463">
    <property type="entry name" value="EP450I"/>
</dbReference>
<feature type="transmembrane region" description="Helical" evidence="9">
    <location>
        <begin position="7"/>
        <end position="26"/>
    </location>
</feature>
<sequence>MALLIGLSLWWAPILISLGWVLWVIYEIFASPVRRIPGPSYTLVTRLPLKYYSLTGRRLHYIHALHEQYGPIVRISPHEIAVADPESFAAIHRIGSGFTKSAWYDSAPEGIFSMRDPKTHAQRRKLFARAFSATELRANWEDVVRDKVELAVSKIQGEAKEHGEVDVMKWWTLMATDVIGHLSFGESFEMLEIGRKTEYIDVLESALINSNIRAELPLLHAIIRNLPIPSIQVFVRSGEYLYRYGARAVTNLRNQSGNAANLFGTMLATLESEISSQKATSLVPLTDHQVQTEAGNLILAGSDTTAVSLTYLVWAVLKNPDLQRRLEDEVAGLPERFDDAVLEKLPLLEAVINETLRLYGAAPGGLPRSVPKGGATLGGYYIPEDFVVETQAYTLHRNADIFPDPLKFDESRFLDPQKRTKAEKSMFTPFGAGSRICIGMHLARTELRLAAAVFFRKCPGAKLSKTMTDEMMEMENYFLIAPRGHTCKVVL</sequence>
<feature type="binding site" description="axial binding residue" evidence="7">
    <location>
        <position position="437"/>
    </location>
    <ligand>
        <name>heme</name>
        <dbReference type="ChEBI" id="CHEBI:30413"/>
    </ligand>
    <ligandPart>
        <name>Fe</name>
        <dbReference type="ChEBI" id="CHEBI:18248"/>
    </ligandPart>
</feature>
<keyword evidence="11" id="KW-1185">Reference proteome</keyword>
<keyword evidence="6 7" id="KW-0408">Iron</keyword>
<accession>A0A9P9DMD7</accession>